<evidence type="ECO:0000259" key="1">
    <source>
        <dbReference type="Pfam" id="PF04738"/>
    </source>
</evidence>
<proteinExistence type="predicted"/>
<keyword evidence="3" id="KW-1185">Reference proteome</keyword>
<dbReference type="Proteomes" id="UP001239522">
    <property type="component" value="Chromosome"/>
</dbReference>
<organism evidence="2 3">
    <name type="scientific">Streptomyces castrisilvae</name>
    <dbReference type="NCBI Taxonomy" id="3033811"/>
    <lineage>
        <taxon>Bacteria</taxon>
        <taxon>Bacillati</taxon>
        <taxon>Actinomycetota</taxon>
        <taxon>Actinomycetes</taxon>
        <taxon>Kitasatosporales</taxon>
        <taxon>Streptomycetaceae</taxon>
        <taxon>Streptomyces</taxon>
    </lineage>
</organism>
<protein>
    <submittedName>
        <fullName evidence="2">Lantibiotic dehydratase</fullName>
    </submittedName>
</protein>
<reference evidence="2 3" key="1">
    <citation type="submission" date="2023-03" db="EMBL/GenBank/DDBJ databases">
        <title>Isolation and description of six Streptomyces strains from soil environments, able to metabolize different microbial glucans.</title>
        <authorList>
            <person name="Widen T."/>
            <person name="Larsbrink J."/>
        </authorList>
    </citation>
    <scope>NUCLEOTIDE SEQUENCE [LARGE SCALE GENOMIC DNA]</scope>
    <source>
        <strain evidence="2 3">Mut1</strain>
    </source>
</reference>
<dbReference type="InterPro" id="IPR006827">
    <property type="entry name" value="Lant_deHydtase_N"/>
</dbReference>
<name>A0ABY9HHK1_9ACTN</name>
<gene>
    <name evidence="2" type="ORF">P8A18_11385</name>
</gene>
<evidence type="ECO:0000313" key="2">
    <source>
        <dbReference type="EMBL" id="WLQ34005.1"/>
    </source>
</evidence>
<accession>A0ABY9HHK1</accession>
<sequence length="924" mass="101136">MTLLTPDTAPRPPDVWEPGHRFLLRAAGLPLETVRGLRCPGTGDWANAVLELEQWLTAEGAALSELLHGLLGAADAAGSDARRLLLTLRREVFNNRLPADPGAAERLVTGLAEPAGARLAGWLARRTRYRDLLAQGPGLLAGEMRAARRALREALSGDRLRLGLLLASPTLDSRLDGYLKDTSAEPGKRMRKIERSALTYLYRTACKTSPFSTLTAVATGTFDAGAPDSAPPALRVGEEWTSHVRLNVVVLGRLADLILADPVRRQDLPVVLAPGWGRDEDRIRYVRQWVTTGDDSAAVTFDAVRDRLFYLRSSGTLDRLLTFFSTHERLRHRDLVDMLRTERGAEPEEAERYAAALLQLGMVQVPGLRTDVHSPDPLRSFQRALRGLGAPWADAVAAGLDGPAACLAAYPGAPLTERRTLLRTLRAQLLDVQRELGAEDPALPQTLVYEDVSAGEDLPGGPGPLAGATGQALRRVEGILPMYDITLPQRITLRGFFLARHGSGGRCDDLLGLVHDFHEDFFDQYISFTSKRSAFDADGEYVPEENWLGQSALRTLDTARRRFVAGMREQWEKHGAADEIRLPAGLLAEVSGELAPITPDFTPQSHHIQVAGAGPDGQPLIVLNRSYGGLAFPFSRFTHVFDPDGTTAPDTTPGLSERLRGELLAHAPRGAVLAELTGGPITTNLNLHERLTSHQIVCPGETSTVPEDARIHLEDLYLQHDEDTDRLALRSRRLECEVVPVYLGYLVPVALPEIPRTLLLLSPSTMTPTDPWGGVPEGPAHDGVTRRPRVVHDGVVISRRSWTAEARVLPARTPGADEAGWFLGWRRWRRTHQLPAQVFATVLREGRRALGAKPLYVDFDSPLSLTAFDALLERGPGDCVVLREALPSEDAPHVISEQGHHVAELAVETFTSRPRTEDGPTCRN</sequence>
<dbReference type="RefSeq" id="WP_306053853.1">
    <property type="nucleotide sequence ID" value="NZ_CP120997.1"/>
</dbReference>
<feature type="domain" description="Lantibiotic dehydratase N-terminal" evidence="1">
    <location>
        <begin position="160"/>
        <end position="435"/>
    </location>
</feature>
<evidence type="ECO:0000313" key="3">
    <source>
        <dbReference type="Proteomes" id="UP001239522"/>
    </source>
</evidence>
<dbReference type="EMBL" id="CP120997">
    <property type="protein sequence ID" value="WLQ34005.1"/>
    <property type="molecule type" value="Genomic_DNA"/>
</dbReference>
<dbReference type="Pfam" id="PF04738">
    <property type="entry name" value="Lant_dehydr_N"/>
    <property type="match status" value="2"/>
</dbReference>
<feature type="domain" description="Lantibiotic dehydratase N-terminal" evidence="1">
    <location>
        <begin position="634"/>
        <end position="841"/>
    </location>
</feature>